<keyword evidence="1" id="KW-0472">Membrane</keyword>
<feature type="transmembrane region" description="Helical" evidence="1">
    <location>
        <begin position="170"/>
        <end position="188"/>
    </location>
</feature>
<evidence type="ECO:0000313" key="3">
    <source>
        <dbReference type="Proteomes" id="UP000552038"/>
    </source>
</evidence>
<gene>
    <name evidence="2" type="ORF">HMI46_00440</name>
</gene>
<feature type="transmembrane region" description="Helical" evidence="1">
    <location>
        <begin position="83"/>
        <end position="105"/>
    </location>
</feature>
<name>A0AAP6ZTJ1_PAEAL</name>
<dbReference type="AlphaFoldDB" id="A0AAP6ZTJ1"/>
<comment type="caution">
    <text evidence="2">The sequence shown here is derived from an EMBL/GenBank/DDBJ whole genome shotgun (WGS) entry which is preliminary data.</text>
</comment>
<dbReference type="RefSeq" id="WP_171414315.1">
    <property type="nucleotide sequence ID" value="NZ_JABFOR010000001.1"/>
</dbReference>
<feature type="transmembrane region" description="Helical" evidence="1">
    <location>
        <begin position="56"/>
        <end position="76"/>
    </location>
</feature>
<reference evidence="2 3" key="1">
    <citation type="submission" date="2020-05" db="EMBL/GenBank/DDBJ databases">
        <title>Whole genome sequencing and identification of novel metabolites from Paenibacillus alvei strain JR949.</title>
        <authorList>
            <person name="Rajendhran J."/>
            <person name="Sree Pranav P."/>
            <person name="Mahalakshmi B."/>
            <person name="Karthikeyan R."/>
        </authorList>
    </citation>
    <scope>NUCLEOTIDE SEQUENCE [LARGE SCALE GENOMIC DNA]</scope>
    <source>
        <strain evidence="2 3">JR949</strain>
    </source>
</reference>
<dbReference type="Proteomes" id="UP000552038">
    <property type="component" value="Unassembled WGS sequence"/>
</dbReference>
<feature type="transmembrane region" description="Helical" evidence="1">
    <location>
        <begin position="194"/>
        <end position="211"/>
    </location>
</feature>
<evidence type="ECO:0000256" key="1">
    <source>
        <dbReference type="SAM" id="Phobius"/>
    </source>
</evidence>
<feature type="transmembrane region" description="Helical" evidence="1">
    <location>
        <begin position="32"/>
        <end position="50"/>
    </location>
</feature>
<keyword evidence="1" id="KW-0812">Transmembrane</keyword>
<feature type="transmembrane region" description="Helical" evidence="1">
    <location>
        <begin position="125"/>
        <end position="149"/>
    </location>
</feature>
<dbReference type="EMBL" id="JABFOR010000001">
    <property type="protein sequence ID" value="NOJ69020.1"/>
    <property type="molecule type" value="Genomic_DNA"/>
</dbReference>
<evidence type="ECO:0000313" key="2">
    <source>
        <dbReference type="EMBL" id="NOJ69020.1"/>
    </source>
</evidence>
<feature type="transmembrane region" description="Helical" evidence="1">
    <location>
        <begin position="6"/>
        <end position="25"/>
    </location>
</feature>
<proteinExistence type="predicted"/>
<accession>A0AAP6ZTJ1</accession>
<protein>
    <submittedName>
        <fullName evidence="2">Uncharacterized protein</fullName>
    </submittedName>
</protein>
<keyword evidence="1" id="KW-1133">Transmembrane helix</keyword>
<organism evidence="2 3">
    <name type="scientific">Paenibacillus alvei</name>
    <name type="common">Bacillus alvei</name>
    <dbReference type="NCBI Taxonomy" id="44250"/>
    <lineage>
        <taxon>Bacteria</taxon>
        <taxon>Bacillati</taxon>
        <taxon>Bacillota</taxon>
        <taxon>Bacilli</taxon>
        <taxon>Bacillales</taxon>
        <taxon>Paenibacillaceae</taxon>
        <taxon>Paenibacillus</taxon>
    </lineage>
</organism>
<sequence length="218" mass="24894">MTSALYIFIGAFEAFALLTATLKLFRFKVSFYLKDFVVMSIVLSLSSYLIRIVFEAPWFDIPLTMCAIIVFMNYVIKVRLQYAVIITLSGYAFYTAVQSLLFLVLNITINFDSSMLMESYGVYLYLLQIATAGGTMLISNFLNAIGLGFTFIIHPPHSDMTKFSKKENKVFYAAIVTFLILTASTVFLLSGYAWLAYIIVLLNFSLLYYMLHRRSEQE</sequence>